<keyword evidence="2" id="KW-1185">Reference proteome</keyword>
<protein>
    <submittedName>
        <fullName evidence="1">Uncharacterized protein</fullName>
    </submittedName>
</protein>
<accession>A0ACC2BJV7</accession>
<organism evidence="1 2">
    <name type="scientific">Diphasiastrum complanatum</name>
    <name type="common">Issler's clubmoss</name>
    <name type="synonym">Lycopodium complanatum</name>
    <dbReference type="NCBI Taxonomy" id="34168"/>
    <lineage>
        <taxon>Eukaryota</taxon>
        <taxon>Viridiplantae</taxon>
        <taxon>Streptophyta</taxon>
        <taxon>Embryophyta</taxon>
        <taxon>Tracheophyta</taxon>
        <taxon>Lycopodiopsida</taxon>
        <taxon>Lycopodiales</taxon>
        <taxon>Lycopodiaceae</taxon>
        <taxon>Lycopodioideae</taxon>
        <taxon>Diphasiastrum</taxon>
    </lineage>
</organism>
<evidence type="ECO:0000313" key="1">
    <source>
        <dbReference type="EMBL" id="KAJ7530050.1"/>
    </source>
</evidence>
<name>A0ACC2BJV7_DIPCM</name>
<evidence type="ECO:0000313" key="2">
    <source>
        <dbReference type="Proteomes" id="UP001162992"/>
    </source>
</evidence>
<sequence length="259" mass="28786">MLSRLTLPWLTITREKARILSSEACLHTRLSILYLEVARQAVLSREMYSDRIGASSNNRKRSIKDRLGGNVDRLMGQGRPGVKRPRQEDTKWMHDMFEDEHGDSSPSSNRQNGSQDLRLKLSRKNRSKDIQGGIVAKVSNGETVKDIREKAPLAPRVEHEEEHPRVASVVRGSTGPPLAATRPAGVRSNPSTQGKRLAVEEPTVATLLQSLGLSKYLLSFQAEEVDMAALRHMNDDDLKELGVPMGPRKKILLALAARS</sequence>
<dbReference type="EMBL" id="CM055106">
    <property type="protein sequence ID" value="KAJ7530050.1"/>
    <property type="molecule type" value="Genomic_DNA"/>
</dbReference>
<comment type="caution">
    <text evidence="1">The sequence shown here is derived from an EMBL/GenBank/DDBJ whole genome shotgun (WGS) entry which is preliminary data.</text>
</comment>
<proteinExistence type="predicted"/>
<reference evidence="2" key="1">
    <citation type="journal article" date="2024" name="Proc. Natl. Acad. Sci. U.S.A.">
        <title>Extraordinary preservation of gene collinearity over three hundred million years revealed in homosporous lycophytes.</title>
        <authorList>
            <person name="Li C."/>
            <person name="Wickell D."/>
            <person name="Kuo L.Y."/>
            <person name="Chen X."/>
            <person name="Nie B."/>
            <person name="Liao X."/>
            <person name="Peng D."/>
            <person name="Ji J."/>
            <person name="Jenkins J."/>
            <person name="Williams M."/>
            <person name="Shu S."/>
            <person name="Plott C."/>
            <person name="Barry K."/>
            <person name="Rajasekar S."/>
            <person name="Grimwood J."/>
            <person name="Han X."/>
            <person name="Sun S."/>
            <person name="Hou Z."/>
            <person name="He W."/>
            <person name="Dai G."/>
            <person name="Sun C."/>
            <person name="Schmutz J."/>
            <person name="Leebens-Mack J.H."/>
            <person name="Li F.W."/>
            <person name="Wang L."/>
        </authorList>
    </citation>
    <scope>NUCLEOTIDE SEQUENCE [LARGE SCALE GENOMIC DNA]</scope>
    <source>
        <strain evidence="2">cv. PW_Plant_1</strain>
    </source>
</reference>
<gene>
    <name evidence="1" type="ORF">O6H91_15G076600</name>
</gene>
<dbReference type="Proteomes" id="UP001162992">
    <property type="component" value="Chromosome 15"/>
</dbReference>